<dbReference type="RefSeq" id="WP_201663148.1">
    <property type="nucleotide sequence ID" value="NZ_JAEQNC010000014.1"/>
</dbReference>
<keyword evidence="1" id="KW-0472">Membrane</keyword>
<gene>
    <name evidence="3" type="ORF">JJB09_21560</name>
</gene>
<dbReference type="SUPFAM" id="SSF103481">
    <property type="entry name" value="Multidrug resistance efflux transporter EmrE"/>
    <property type="match status" value="2"/>
</dbReference>
<reference evidence="3" key="1">
    <citation type="submission" date="2021-01" db="EMBL/GenBank/DDBJ databases">
        <title>Rhizobium sp. strain KVB221 16S ribosomal RNA gene Genome sequencing and assembly.</title>
        <authorList>
            <person name="Kang M."/>
        </authorList>
    </citation>
    <scope>NUCLEOTIDE SEQUENCE</scope>
    <source>
        <strain evidence="3">KVB221</strain>
    </source>
</reference>
<accession>A0A937CQY6</accession>
<evidence type="ECO:0000313" key="4">
    <source>
        <dbReference type="Proteomes" id="UP000633219"/>
    </source>
</evidence>
<feature type="transmembrane region" description="Helical" evidence="1">
    <location>
        <begin position="180"/>
        <end position="202"/>
    </location>
</feature>
<feature type="transmembrane region" description="Helical" evidence="1">
    <location>
        <begin position="73"/>
        <end position="90"/>
    </location>
</feature>
<dbReference type="InterPro" id="IPR000620">
    <property type="entry name" value="EamA_dom"/>
</dbReference>
<dbReference type="GO" id="GO:0016020">
    <property type="term" value="C:membrane"/>
    <property type="evidence" value="ECO:0007669"/>
    <property type="project" value="InterPro"/>
</dbReference>
<feature type="transmembrane region" description="Helical" evidence="1">
    <location>
        <begin position="262"/>
        <end position="280"/>
    </location>
</feature>
<keyword evidence="1" id="KW-0812">Transmembrane</keyword>
<dbReference type="Gene3D" id="1.10.3730.20">
    <property type="match status" value="1"/>
</dbReference>
<dbReference type="PANTHER" id="PTHR22911">
    <property type="entry name" value="ACYL-MALONYL CONDENSING ENZYME-RELATED"/>
    <property type="match status" value="1"/>
</dbReference>
<feature type="transmembrane region" description="Helical" evidence="1">
    <location>
        <begin position="126"/>
        <end position="144"/>
    </location>
</feature>
<evidence type="ECO:0000259" key="2">
    <source>
        <dbReference type="Pfam" id="PF00892"/>
    </source>
</evidence>
<feature type="transmembrane region" description="Helical" evidence="1">
    <location>
        <begin position="208"/>
        <end position="228"/>
    </location>
</feature>
<evidence type="ECO:0000256" key="1">
    <source>
        <dbReference type="SAM" id="Phobius"/>
    </source>
</evidence>
<dbReference type="EMBL" id="JAEQNC010000014">
    <property type="protein sequence ID" value="MBL0374603.1"/>
    <property type="molecule type" value="Genomic_DNA"/>
</dbReference>
<name>A0A937CQY6_9HYPH</name>
<dbReference type="PANTHER" id="PTHR22911:SF103">
    <property type="entry name" value="BLR2811 PROTEIN"/>
    <property type="match status" value="1"/>
</dbReference>
<feature type="domain" description="EamA" evidence="2">
    <location>
        <begin position="154"/>
        <end position="277"/>
    </location>
</feature>
<feature type="transmembrane region" description="Helical" evidence="1">
    <location>
        <begin position="240"/>
        <end position="256"/>
    </location>
</feature>
<comment type="caution">
    <text evidence="3">The sequence shown here is derived from an EMBL/GenBank/DDBJ whole genome shotgun (WGS) entry which is preliminary data.</text>
</comment>
<organism evidence="3 4">
    <name type="scientific">Rhizobium setariae</name>
    <dbReference type="NCBI Taxonomy" id="2801340"/>
    <lineage>
        <taxon>Bacteria</taxon>
        <taxon>Pseudomonadati</taxon>
        <taxon>Pseudomonadota</taxon>
        <taxon>Alphaproteobacteria</taxon>
        <taxon>Hyphomicrobiales</taxon>
        <taxon>Rhizobiaceae</taxon>
        <taxon>Rhizobium/Agrobacterium group</taxon>
        <taxon>Rhizobium</taxon>
    </lineage>
</organism>
<keyword evidence="4" id="KW-1185">Reference proteome</keyword>
<feature type="transmembrane region" description="Helical" evidence="1">
    <location>
        <begin position="96"/>
        <end position="114"/>
    </location>
</feature>
<sequence>MKSHQTGYLFALLAFVIFTTQDALSKHLSESYPPILITMIRYWAFGTFAIILAGRSKLGVGGVANSNRPYLQVFRGVLLALQIVVTITSFKMAGLIHSQAIFSAQPLIVAMLSVPILGEAVGWRRWTAICVGMIGVLIILNPEPASFDKVLLIPVLSSCMMAVYSIATRLASRTDTTMTSFFYTGVAGAIAMLVIGPFYWTNMAPSDWIWMALLCATGIVSHFCLIKAYDHLDAVLVQPFGYLQLVLSSFVGVLVFGETLHINVVVGSIIVVSAGLFTIWREAVTRRKSTAHG</sequence>
<feature type="domain" description="EamA" evidence="2">
    <location>
        <begin position="6"/>
        <end position="140"/>
    </location>
</feature>
<dbReference type="Pfam" id="PF00892">
    <property type="entry name" value="EamA"/>
    <property type="match status" value="2"/>
</dbReference>
<dbReference type="Proteomes" id="UP000633219">
    <property type="component" value="Unassembled WGS sequence"/>
</dbReference>
<feature type="transmembrane region" description="Helical" evidence="1">
    <location>
        <begin position="150"/>
        <end position="168"/>
    </location>
</feature>
<evidence type="ECO:0000313" key="3">
    <source>
        <dbReference type="EMBL" id="MBL0374603.1"/>
    </source>
</evidence>
<protein>
    <submittedName>
        <fullName evidence="3">DMT family transporter</fullName>
    </submittedName>
</protein>
<feature type="transmembrane region" description="Helical" evidence="1">
    <location>
        <begin position="35"/>
        <end position="53"/>
    </location>
</feature>
<dbReference type="InterPro" id="IPR037185">
    <property type="entry name" value="EmrE-like"/>
</dbReference>
<proteinExistence type="predicted"/>
<dbReference type="AlphaFoldDB" id="A0A937CQY6"/>
<keyword evidence="1" id="KW-1133">Transmembrane helix</keyword>